<organism evidence="3 4">
    <name type="scientific">Cylindrobasidium torrendii FP15055 ss-10</name>
    <dbReference type="NCBI Taxonomy" id="1314674"/>
    <lineage>
        <taxon>Eukaryota</taxon>
        <taxon>Fungi</taxon>
        <taxon>Dikarya</taxon>
        <taxon>Basidiomycota</taxon>
        <taxon>Agaricomycotina</taxon>
        <taxon>Agaricomycetes</taxon>
        <taxon>Agaricomycetidae</taxon>
        <taxon>Agaricales</taxon>
        <taxon>Marasmiineae</taxon>
        <taxon>Physalacriaceae</taxon>
        <taxon>Cylindrobasidium</taxon>
    </lineage>
</organism>
<gene>
    <name evidence="3" type="ORF">CYLTODRAFT_389187</name>
</gene>
<keyword evidence="2" id="KW-0732">Signal</keyword>
<feature type="region of interest" description="Disordered" evidence="1">
    <location>
        <begin position="451"/>
        <end position="502"/>
    </location>
</feature>
<evidence type="ECO:0000256" key="2">
    <source>
        <dbReference type="SAM" id="SignalP"/>
    </source>
</evidence>
<dbReference type="STRING" id="1314674.A0A0D7BQZ9"/>
<dbReference type="Proteomes" id="UP000054007">
    <property type="component" value="Unassembled WGS sequence"/>
</dbReference>
<proteinExistence type="predicted"/>
<dbReference type="Pfam" id="PF10281">
    <property type="entry name" value="Ish1"/>
    <property type="match status" value="6"/>
</dbReference>
<evidence type="ECO:0000256" key="1">
    <source>
        <dbReference type="SAM" id="MobiDB-lite"/>
    </source>
</evidence>
<keyword evidence="4" id="KW-1185">Reference proteome</keyword>
<dbReference type="OrthoDB" id="2527403at2759"/>
<accession>A0A0D7BQZ9</accession>
<feature type="signal peptide" evidence="2">
    <location>
        <begin position="1"/>
        <end position="17"/>
    </location>
</feature>
<feature type="compositionally biased region" description="Basic and acidic residues" evidence="1">
    <location>
        <begin position="451"/>
        <end position="464"/>
    </location>
</feature>
<evidence type="ECO:0000313" key="4">
    <source>
        <dbReference type="Proteomes" id="UP000054007"/>
    </source>
</evidence>
<protein>
    <submittedName>
        <fullName evidence="3">Uncharacterized protein</fullName>
    </submittedName>
</protein>
<evidence type="ECO:0000313" key="3">
    <source>
        <dbReference type="EMBL" id="KIY72031.1"/>
    </source>
</evidence>
<dbReference type="AlphaFoldDB" id="A0A0D7BQZ9"/>
<feature type="compositionally biased region" description="Basic and acidic residues" evidence="1">
    <location>
        <begin position="472"/>
        <end position="486"/>
    </location>
</feature>
<sequence length="502" mass="56985">MRLSIVFVTVLATSAQASWFASDTPQYQQWSTDELKQWLNDHHVATPSVQNYSRDELVDLVKANWNSATAWTYDQYHAAQDTFQQLRESSFESWDESQLRQFLLDQGIVAPKGPKEELVLLAKQRYNSYTQAASSLASQASAVPSSAIYGDTQHQASASVSSIIATATDSVAQTLDDSKDYVYSTWSDNQLRDYLVEKGAIKSDAQHTRDELLKSMNTVYAKVSDPVWQAWADSSIRNWLVSHNIVDDRSSAQKTRDELVTQMQHYYYDTNSYVWDSWSDSDSRAWLIDHGVMKSDAQVQREKMLKLVRDNYSNAHDTFWSAWSDSDMRAWLIDNGYLRSDAQVKRDELIKLINNKYHGASSRTAAYFTWPDARLRAFLREHGMSEKLLPASRPGLLQETRIRYVQGTHKSEQLFNSIRDIVNNGVGAVEDNLAKIWEALSGKYADGKVKAKQSKEWSEEKAADAKQQAGKRSADAKEWSDEKISEGKQAAASATRKFTGEL</sequence>
<dbReference type="InterPro" id="IPR018803">
    <property type="entry name" value="Ish1/Msc1-like"/>
</dbReference>
<dbReference type="EMBL" id="KN880447">
    <property type="protein sequence ID" value="KIY72031.1"/>
    <property type="molecule type" value="Genomic_DNA"/>
</dbReference>
<reference evidence="3 4" key="1">
    <citation type="journal article" date="2015" name="Fungal Genet. Biol.">
        <title>Evolution of novel wood decay mechanisms in Agaricales revealed by the genome sequences of Fistulina hepatica and Cylindrobasidium torrendii.</title>
        <authorList>
            <person name="Floudas D."/>
            <person name="Held B.W."/>
            <person name="Riley R."/>
            <person name="Nagy L.G."/>
            <person name="Koehler G."/>
            <person name="Ransdell A.S."/>
            <person name="Younus H."/>
            <person name="Chow J."/>
            <person name="Chiniquy J."/>
            <person name="Lipzen A."/>
            <person name="Tritt A."/>
            <person name="Sun H."/>
            <person name="Haridas S."/>
            <person name="LaButti K."/>
            <person name="Ohm R.A."/>
            <person name="Kues U."/>
            <person name="Blanchette R.A."/>
            <person name="Grigoriev I.V."/>
            <person name="Minto R.E."/>
            <person name="Hibbett D.S."/>
        </authorList>
    </citation>
    <scope>NUCLEOTIDE SEQUENCE [LARGE SCALE GENOMIC DNA]</scope>
    <source>
        <strain evidence="3 4">FP15055 ss-10</strain>
    </source>
</reference>
<feature type="chain" id="PRO_5002317319" evidence="2">
    <location>
        <begin position="18"/>
        <end position="502"/>
    </location>
</feature>
<name>A0A0D7BQZ9_9AGAR</name>